<dbReference type="Proteomes" id="UP000242188">
    <property type="component" value="Unassembled WGS sequence"/>
</dbReference>
<comment type="caution">
    <text evidence="9">The sequence shown here is derived from an EMBL/GenBank/DDBJ whole genome shotgun (WGS) entry which is preliminary data.</text>
</comment>
<gene>
    <name evidence="9" type="ORF">KP79_PYT18413</name>
</gene>
<evidence type="ECO:0000259" key="8">
    <source>
        <dbReference type="Pfam" id="PF12717"/>
    </source>
</evidence>
<keyword evidence="5" id="KW-0539">Nucleus</keyword>
<feature type="region of interest" description="Disordered" evidence="7">
    <location>
        <begin position="923"/>
        <end position="957"/>
    </location>
</feature>
<evidence type="ECO:0000256" key="6">
    <source>
        <dbReference type="ARBA" id="ARBA00023306"/>
    </source>
</evidence>
<dbReference type="InterPro" id="IPR011989">
    <property type="entry name" value="ARM-like"/>
</dbReference>
<dbReference type="STRING" id="6573.A0A210PG51"/>
<evidence type="ECO:0000256" key="5">
    <source>
        <dbReference type="ARBA" id="ARBA00023242"/>
    </source>
</evidence>
<dbReference type="OrthoDB" id="10263978at2759"/>
<feature type="domain" description="Condensin complex subunit 1 C-terminal" evidence="8">
    <location>
        <begin position="1021"/>
        <end position="1129"/>
    </location>
</feature>
<keyword evidence="6" id="KW-0131">Cell cycle</keyword>
<feature type="compositionally biased region" description="Polar residues" evidence="7">
    <location>
        <begin position="1387"/>
        <end position="1419"/>
    </location>
</feature>
<dbReference type="GO" id="GO:0051301">
    <property type="term" value="P:cell division"/>
    <property type="evidence" value="ECO:0007669"/>
    <property type="project" value="UniProtKB-KW"/>
</dbReference>
<evidence type="ECO:0000256" key="7">
    <source>
        <dbReference type="SAM" id="MobiDB-lite"/>
    </source>
</evidence>
<evidence type="ECO:0000313" key="10">
    <source>
        <dbReference type="Proteomes" id="UP000242188"/>
    </source>
</evidence>
<name>A0A210PG51_MIZYE</name>
<feature type="region of interest" description="Disordered" evidence="7">
    <location>
        <begin position="1441"/>
        <end position="1525"/>
    </location>
</feature>
<dbReference type="Pfam" id="PF12717">
    <property type="entry name" value="Cnd1"/>
    <property type="match status" value="1"/>
</dbReference>
<keyword evidence="3" id="KW-0498">Mitosis</keyword>
<feature type="compositionally biased region" description="Polar residues" evidence="7">
    <location>
        <begin position="1614"/>
        <end position="1634"/>
    </location>
</feature>
<keyword evidence="4" id="KW-0226">DNA condensation</keyword>
<dbReference type="GO" id="GO:0000779">
    <property type="term" value="C:condensed chromosome, centromeric region"/>
    <property type="evidence" value="ECO:0007669"/>
    <property type="project" value="TreeGrafter"/>
</dbReference>
<dbReference type="GO" id="GO:0000796">
    <property type="term" value="C:condensin complex"/>
    <property type="evidence" value="ECO:0007669"/>
    <property type="project" value="TreeGrafter"/>
</dbReference>
<dbReference type="SUPFAM" id="SSF48371">
    <property type="entry name" value="ARM repeat"/>
    <property type="match status" value="1"/>
</dbReference>
<dbReference type="InterPro" id="IPR026003">
    <property type="entry name" value="Cohesin_HEAT"/>
</dbReference>
<dbReference type="GO" id="GO:0042393">
    <property type="term" value="F:histone binding"/>
    <property type="evidence" value="ECO:0007669"/>
    <property type="project" value="TreeGrafter"/>
</dbReference>
<feature type="region of interest" description="Disordered" evidence="7">
    <location>
        <begin position="161"/>
        <end position="182"/>
    </location>
</feature>
<protein>
    <submittedName>
        <fullName evidence="9">Condensin-2 complex subunit D3</fullName>
    </submittedName>
</protein>
<dbReference type="GO" id="GO:0005634">
    <property type="term" value="C:nucleus"/>
    <property type="evidence" value="ECO:0007669"/>
    <property type="project" value="UniProtKB-SubCell"/>
</dbReference>
<comment type="subcellular location">
    <subcellularLocation>
        <location evidence="1">Nucleus</location>
    </subcellularLocation>
</comment>
<dbReference type="Pfam" id="PF12765">
    <property type="entry name" value="Cohesin_HEAT"/>
    <property type="match status" value="1"/>
</dbReference>
<accession>A0A210PG51</accession>
<keyword evidence="2" id="KW-0132">Cell division</keyword>
<dbReference type="InterPro" id="IPR016024">
    <property type="entry name" value="ARM-type_fold"/>
</dbReference>
<feature type="region of interest" description="Disordered" evidence="7">
    <location>
        <begin position="1590"/>
        <end position="1660"/>
    </location>
</feature>
<dbReference type="PANTHER" id="PTHR14222">
    <property type="entry name" value="CONDENSIN"/>
    <property type="match status" value="1"/>
</dbReference>
<evidence type="ECO:0000313" key="9">
    <source>
        <dbReference type="EMBL" id="OWF35473.1"/>
    </source>
</evidence>
<evidence type="ECO:0000256" key="2">
    <source>
        <dbReference type="ARBA" id="ARBA00022618"/>
    </source>
</evidence>
<dbReference type="InterPro" id="IPR032682">
    <property type="entry name" value="Cnd1_C"/>
</dbReference>
<dbReference type="InterPro" id="IPR026971">
    <property type="entry name" value="CND1/NCAPD3"/>
</dbReference>
<feature type="compositionally biased region" description="Polar residues" evidence="7">
    <location>
        <begin position="929"/>
        <end position="957"/>
    </location>
</feature>
<dbReference type="GO" id="GO:0010032">
    <property type="term" value="P:meiotic chromosome condensation"/>
    <property type="evidence" value="ECO:0007669"/>
    <property type="project" value="TreeGrafter"/>
</dbReference>
<keyword evidence="10" id="KW-1185">Reference proteome</keyword>
<feature type="compositionally biased region" description="Basic residues" evidence="7">
    <location>
        <begin position="1646"/>
        <end position="1660"/>
    </location>
</feature>
<dbReference type="Gene3D" id="1.25.10.10">
    <property type="entry name" value="Leucine-rich Repeat Variant"/>
    <property type="match status" value="3"/>
</dbReference>
<reference evidence="9 10" key="1">
    <citation type="journal article" date="2017" name="Nat. Ecol. Evol.">
        <title>Scallop genome provides insights into evolution of bilaterian karyotype and development.</title>
        <authorList>
            <person name="Wang S."/>
            <person name="Zhang J."/>
            <person name="Jiao W."/>
            <person name="Li J."/>
            <person name="Xun X."/>
            <person name="Sun Y."/>
            <person name="Guo X."/>
            <person name="Huan P."/>
            <person name="Dong B."/>
            <person name="Zhang L."/>
            <person name="Hu X."/>
            <person name="Sun X."/>
            <person name="Wang J."/>
            <person name="Zhao C."/>
            <person name="Wang Y."/>
            <person name="Wang D."/>
            <person name="Huang X."/>
            <person name="Wang R."/>
            <person name="Lv J."/>
            <person name="Li Y."/>
            <person name="Zhang Z."/>
            <person name="Liu B."/>
            <person name="Lu W."/>
            <person name="Hui Y."/>
            <person name="Liang J."/>
            <person name="Zhou Z."/>
            <person name="Hou R."/>
            <person name="Li X."/>
            <person name="Liu Y."/>
            <person name="Li H."/>
            <person name="Ning X."/>
            <person name="Lin Y."/>
            <person name="Zhao L."/>
            <person name="Xing Q."/>
            <person name="Dou J."/>
            <person name="Li Y."/>
            <person name="Mao J."/>
            <person name="Guo H."/>
            <person name="Dou H."/>
            <person name="Li T."/>
            <person name="Mu C."/>
            <person name="Jiang W."/>
            <person name="Fu Q."/>
            <person name="Fu X."/>
            <person name="Miao Y."/>
            <person name="Liu J."/>
            <person name="Yu Q."/>
            <person name="Li R."/>
            <person name="Liao H."/>
            <person name="Li X."/>
            <person name="Kong Y."/>
            <person name="Jiang Z."/>
            <person name="Chourrout D."/>
            <person name="Li R."/>
            <person name="Bao Z."/>
        </authorList>
    </citation>
    <scope>NUCLEOTIDE SEQUENCE [LARGE SCALE GENOMIC DNA]</scope>
    <source>
        <strain evidence="9 10">PY_sf001</strain>
    </source>
</reference>
<dbReference type="GO" id="GO:0007076">
    <property type="term" value="P:mitotic chromosome condensation"/>
    <property type="evidence" value="ECO:0007669"/>
    <property type="project" value="InterPro"/>
</dbReference>
<sequence length="1660" mass="185816">MADVIKTVEVLDKFELQRLQEDWVKSVWDSDFTEIDPIDIDLQNDFQENEYHCQSLRLLQESLVDWVTHKEGEQGEGFWTVLVENDIQHKHLIALFAYLIDIGQSKTADIVKKKSALLSCSGYLKLLTVPGSSAFHVFHPVLYEKTIDMLKQWTTIGSSKRKRSAATTGTQKGKKSRGSKQTVDPTVDINVDFSDDDDEDAEEMAPQEVTAIKKLLMELLRDLVFLLETTPMRQSEASLYHTVQILTELTRHETDTFNGNFNERCPSSRLPVAGLAYKGLGFLCLPLHNHIVSLFHAICKNLMPSLLMLIGDNKAVAATTIPKPVQVACEQATSFICHMMKQCGDRVHPSVRTLLQHMCTKVPDKTEYRSRVTQSVIKILKDLPNEAFGKMVEWFYRLSKHSKISSRAFTIEIASMLLVTPERDVDESSGEGLADYVKHRSIMGLLLARCSDSAPTVRARAITAFAQCFVSADNNIKGALREIVTPFPGPRPAHAPHLIPTPMMDNRVQQLTAEDSIQGAGGKTPDCTASNTQAILNPKTPFGGVMLTPFNPNLPDDDGVMSMLRRRSRDEKVNVRKSALLAVENIIRFEAPDYRRQNLELLVERCRDPALSARKQAMQSLTSLLLEMPTEKTLQQAWLEGVMPLTIDRESSLQDKCMETLEDILIHNIVPAPKSRSSAHTLAWDLLTIMEQSENVELRRYLQKACIQWNRQGKIKPNLITALETHIDSDNNQNAWMLLSEIAPAAPKLGHKFVLEYWQKQPAATQEADYITLQRVLTVMSCTAKTIPSDDRSTLIDDLKSRLLQFDSPTELIAITIKTLSKLCQAQAEATGDKAGREAWCTDLLSACDKYLSHVILEDHCGVEDEDLVVRHLFTLGEVVQICPARVSKRISLIVESFIAAPCISSMTTSSQNTNIHTGDLWQSKESENSGSSNPDSDGLLSTQLSQAPSSQQTNSQDFNTQAFTQGTQIFTQFRGSKMSNRIRAFAFITLGKLCLQNPNLAKKCVAALARELETSTDPAIRNNVVIIMCDLCVRYTTTADHYISNIASCLKDESPLVRKQTLTIITRLLQEDFMKWKGTLFFRFITTLLDECDKITDFAEFCLVHTLFQRYPSMFFHHFMECIFHFNAYQGHGAYNKFQQSERDRAKFSLSGKDNFRKRQKLYLFMLEHMTDPHRFQLTAKIVQEILGGVVDDIIPLNEDSACLLQDSLAILASKEIKLSSLKVRNSEDVVADEQEMAAVVMATAKKTLITQVLKKNVIENIVPVVVSLKHMLEQHRSPLQKDLLSYLMELMKDFKNEVKEILSADKQLASEIEFDLKKFEEQQEEQVRKRQNKNTAPSVQATPVAARPGSPSKGATPSRAAPGSTPVAPPEGTVSPHPQTPGVANPSTPRVGSPGPQTTSARMSPTLSPPGSVQRPATNRKETSLSTIAIMNSARKMARVMNQHQRSLSRSPARGTKSPAKHMKSPARGTAKDQEDGQTDSRSRRVQIICHPLEEEEDDSPEVPEERNTRLTPRYPPRMNRAISTPSGVLNNITFYNMEQNMTMIPPSPIPTSLPIRVYSDDDTVTPMTPPKGRGKGKVAEDIIFMFSPDKPLPKPRKWNVHSPAPVDSQRSRLSQVEEGSQENAPEDSITTLRKEKTTGKKGPATRKSGRHKKSVAS</sequence>
<proteinExistence type="predicted"/>
<feature type="compositionally biased region" description="Basic and acidic residues" evidence="7">
    <location>
        <begin position="1472"/>
        <end position="1485"/>
    </location>
</feature>
<dbReference type="PANTHER" id="PTHR14222:SF1">
    <property type="entry name" value="CONDENSIN-2 COMPLEX SUBUNIT D3"/>
    <property type="match status" value="1"/>
</dbReference>
<feature type="region of interest" description="Disordered" evidence="7">
    <location>
        <begin position="1325"/>
        <end position="1429"/>
    </location>
</feature>
<organism evidence="9 10">
    <name type="scientific">Mizuhopecten yessoensis</name>
    <name type="common">Japanese scallop</name>
    <name type="synonym">Patinopecten yessoensis</name>
    <dbReference type="NCBI Taxonomy" id="6573"/>
    <lineage>
        <taxon>Eukaryota</taxon>
        <taxon>Metazoa</taxon>
        <taxon>Spiralia</taxon>
        <taxon>Lophotrochozoa</taxon>
        <taxon>Mollusca</taxon>
        <taxon>Bivalvia</taxon>
        <taxon>Autobranchia</taxon>
        <taxon>Pteriomorphia</taxon>
        <taxon>Pectinida</taxon>
        <taxon>Pectinoidea</taxon>
        <taxon>Pectinidae</taxon>
        <taxon>Mizuhopecten</taxon>
    </lineage>
</organism>
<evidence type="ECO:0000256" key="3">
    <source>
        <dbReference type="ARBA" id="ARBA00022776"/>
    </source>
</evidence>
<dbReference type="EMBL" id="NEDP02076726">
    <property type="protein sequence ID" value="OWF35473.1"/>
    <property type="molecule type" value="Genomic_DNA"/>
</dbReference>
<feature type="compositionally biased region" description="Acidic residues" evidence="7">
    <location>
        <begin position="1496"/>
        <end position="1505"/>
    </location>
</feature>
<evidence type="ECO:0000256" key="4">
    <source>
        <dbReference type="ARBA" id="ARBA00023067"/>
    </source>
</evidence>
<evidence type="ECO:0000256" key="1">
    <source>
        <dbReference type="ARBA" id="ARBA00004123"/>
    </source>
</evidence>